<evidence type="ECO:0000313" key="2">
    <source>
        <dbReference type="Proteomes" id="UP000199628"/>
    </source>
</evidence>
<dbReference type="AlphaFoldDB" id="A0A1G6NXS6"/>
<organism evidence="1 2">
    <name type="scientific">Ruegeria marina</name>
    <dbReference type="NCBI Taxonomy" id="639004"/>
    <lineage>
        <taxon>Bacteria</taxon>
        <taxon>Pseudomonadati</taxon>
        <taxon>Pseudomonadota</taxon>
        <taxon>Alphaproteobacteria</taxon>
        <taxon>Rhodobacterales</taxon>
        <taxon>Roseobacteraceae</taxon>
        <taxon>Ruegeria</taxon>
    </lineage>
</organism>
<proteinExistence type="predicted"/>
<name>A0A1G6NXS6_9RHOB</name>
<gene>
    <name evidence="1" type="ORF">SAMN04488239_103248</name>
</gene>
<dbReference type="EMBL" id="FMZV01000003">
    <property type="protein sequence ID" value="SDC72548.1"/>
    <property type="molecule type" value="Genomic_DNA"/>
</dbReference>
<dbReference type="STRING" id="639004.SAMN04488239_103248"/>
<dbReference type="PANTHER" id="PTHR37827:SF1">
    <property type="entry name" value="HNH DOMAIN-CONTAINING PROTEIN"/>
    <property type="match status" value="1"/>
</dbReference>
<dbReference type="Proteomes" id="UP000199628">
    <property type="component" value="Unassembled WGS sequence"/>
</dbReference>
<protein>
    <recommendedName>
        <fullName evidence="3">HNH endonuclease</fullName>
    </recommendedName>
</protein>
<reference evidence="2" key="1">
    <citation type="submission" date="2016-10" db="EMBL/GenBank/DDBJ databases">
        <authorList>
            <person name="Varghese N."/>
            <person name="Submissions S."/>
        </authorList>
    </citation>
    <scope>NUCLEOTIDE SEQUENCE [LARGE SCALE GENOMIC DNA]</scope>
    <source>
        <strain evidence="2">CGMCC 1.9108</strain>
    </source>
</reference>
<dbReference type="PANTHER" id="PTHR37827">
    <property type="entry name" value="TUDOR DOMAIN-CONTAINING PROTEIN"/>
    <property type="match status" value="1"/>
</dbReference>
<accession>A0A1G6NXS6</accession>
<keyword evidence="2" id="KW-1185">Reference proteome</keyword>
<evidence type="ECO:0008006" key="3">
    <source>
        <dbReference type="Google" id="ProtNLM"/>
    </source>
</evidence>
<sequence length="122" mass="13688">MLPFLPSLLAPVKWWCILLPMTEIEDKSAPVCPLCDRPIPDGGGSLHHLIPRLKGGKGGPTVLLHQICHKEVHATLTEAELARSFHTVEALRTHPRLEKFLAWVRKRPPGFRSKVPGNRRGR</sequence>
<evidence type="ECO:0000313" key="1">
    <source>
        <dbReference type="EMBL" id="SDC72548.1"/>
    </source>
</evidence>